<dbReference type="InterPro" id="IPR011009">
    <property type="entry name" value="Kinase-like_dom_sf"/>
</dbReference>
<evidence type="ECO:0000256" key="1">
    <source>
        <dbReference type="ARBA" id="ARBA00022679"/>
    </source>
</evidence>
<evidence type="ECO:0000256" key="5">
    <source>
        <dbReference type="PROSITE-ProRule" id="PRU10141"/>
    </source>
</evidence>
<accession>A0A5K1V078</accession>
<comment type="caution">
    <text evidence="7">The sequence shown here is derived from an EMBL/GenBank/DDBJ whole genome shotgun (WGS) entry which is preliminary data.</text>
</comment>
<dbReference type="GO" id="GO:0042594">
    <property type="term" value="P:response to starvation"/>
    <property type="evidence" value="ECO:0007669"/>
    <property type="project" value="TreeGrafter"/>
</dbReference>
<protein>
    <submittedName>
        <fullName evidence="7">Protein kinase domain containing protein</fullName>
    </submittedName>
</protein>
<dbReference type="GO" id="GO:0004674">
    <property type="term" value="F:protein serine/threonine kinase activity"/>
    <property type="evidence" value="ECO:0007669"/>
    <property type="project" value="InterPro"/>
</dbReference>
<keyword evidence="1" id="KW-0808">Transferase</keyword>
<dbReference type="InterPro" id="IPR008271">
    <property type="entry name" value="Ser/Thr_kinase_AS"/>
</dbReference>
<dbReference type="OMA" id="HPYMSHI"/>
<dbReference type="Pfam" id="PF00069">
    <property type="entry name" value="Pkinase"/>
    <property type="match status" value="1"/>
</dbReference>
<dbReference type="GO" id="GO:0010506">
    <property type="term" value="P:regulation of autophagy"/>
    <property type="evidence" value="ECO:0007669"/>
    <property type="project" value="InterPro"/>
</dbReference>
<keyword evidence="3 7" id="KW-0418">Kinase</keyword>
<keyword evidence="2 5" id="KW-0547">Nucleotide-binding</keyword>
<dbReference type="GO" id="GO:0005524">
    <property type="term" value="F:ATP binding"/>
    <property type="evidence" value="ECO:0007669"/>
    <property type="project" value="UniProtKB-UniRule"/>
</dbReference>
<dbReference type="GO" id="GO:0000422">
    <property type="term" value="P:autophagy of mitochondrion"/>
    <property type="evidence" value="ECO:0007669"/>
    <property type="project" value="TreeGrafter"/>
</dbReference>
<dbReference type="AlphaFoldDB" id="A0A5K1V078"/>
<dbReference type="VEuPathDB" id="AmoebaDB:EHI5A_147820"/>
<evidence type="ECO:0000259" key="6">
    <source>
        <dbReference type="PROSITE" id="PS50011"/>
    </source>
</evidence>
<keyword evidence="4 5" id="KW-0067">ATP-binding</keyword>
<dbReference type="GO" id="GO:0034045">
    <property type="term" value="C:phagophore assembly site membrane"/>
    <property type="evidence" value="ECO:0007669"/>
    <property type="project" value="TreeGrafter"/>
</dbReference>
<organism evidence="7 8">
    <name type="scientific">Entamoeba histolytica</name>
    <dbReference type="NCBI Taxonomy" id="5759"/>
    <lineage>
        <taxon>Eukaryota</taxon>
        <taxon>Amoebozoa</taxon>
        <taxon>Evosea</taxon>
        <taxon>Archamoebae</taxon>
        <taxon>Mastigamoebida</taxon>
        <taxon>Entamoebidae</taxon>
        <taxon>Entamoeba</taxon>
    </lineage>
</organism>
<proteinExistence type="predicted"/>
<dbReference type="EMBL" id="BDEQ01000001">
    <property type="protein sequence ID" value="GAT92323.1"/>
    <property type="molecule type" value="Genomic_DNA"/>
</dbReference>
<dbReference type="InterPro" id="IPR045269">
    <property type="entry name" value="Atg1-like"/>
</dbReference>
<dbReference type="Gene3D" id="1.10.510.10">
    <property type="entry name" value="Transferase(Phosphotransferase) domain 1"/>
    <property type="match status" value="1"/>
</dbReference>
<dbReference type="GO" id="GO:0061709">
    <property type="term" value="P:reticulophagy"/>
    <property type="evidence" value="ECO:0007669"/>
    <property type="project" value="TreeGrafter"/>
</dbReference>
<dbReference type="GO" id="GO:0000045">
    <property type="term" value="P:autophagosome assembly"/>
    <property type="evidence" value="ECO:0007669"/>
    <property type="project" value="TreeGrafter"/>
</dbReference>
<dbReference type="PANTHER" id="PTHR24348:SF22">
    <property type="entry name" value="NON-SPECIFIC SERINE_THREONINE PROTEIN KINASE"/>
    <property type="match status" value="1"/>
</dbReference>
<evidence type="ECO:0000313" key="8">
    <source>
        <dbReference type="Proteomes" id="UP000078387"/>
    </source>
</evidence>
<dbReference type="PROSITE" id="PS50011">
    <property type="entry name" value="PROTEIN_KINASE_DOM"/>
    <property type="match status" value="1"/>
</dbReference>
<dbReference type="VEuPathDB" id="AmoebaDB:EHI_023120"/>
<evidence type="ECO:0000313" key="7">
    <source>
        <dbReference type="EMBL" id="GAT92323.1"/>
    </source>
</evidence>
<evidence type="ECO:0000256" key="4">
    <source>
        <dbReference type="ARBA" id="ARBA00022840"/>
    </source>
</evidence>
<dbReference type="GO" id="GO:0005776">
    <property type="term" value="C:autophagosome"/>
    <property type="evidence" value="ECO:0007669"/>
    <property type="project" value="TreeGrafter"/>
</dbReference>
<dbReference type="SUPFAM" id="SSF56112">
    <property type="entry name" value="Protein kinase-like (PK-like)"/>
    <property type="match status" value="1"/>
</dbReference>
<dbReference type="InterPro" id="IPR000719">
    <property type="entry name" value="Prot_kinase_dom"/>
</dbReference>
<feature type="domain" description="Protein kinase" evidence="6">
    <location>
        <begin position="240"/>
        <end position="512"/>
    </location>
</feature>
<dbReference type="SMART" id="SM00220">
    <property type="entry name" value="S_TKc"/>
    <property type="match status" value="1"/>
</dbReference>
<dbReference type="Proteomes" id="UP000078387">
    <property type="component" value="Unassembled WGS sequence"/>
</dbReference>
<dbReference type="InterPro" id="IPR017441">
    <property type="entry name" value="Protein_kinase_ATP_BS"/>
</dbReference>
<dbReference type="PROSITE" id="PS00108">
    <property type="entry name" value="PROTEIN_KINASE_ST"/>
    <property type="match status" value="1"/>
</dbReference>
<sequence length="515" mass="59838">MNSELLPHYELSNFFDFVENAFYEDEDFMIKCHRVLTKMKTERLFIEVEIDNEYEQLSSLVPFLLSKSLRSKTGILRIEKAFFCENNQRQCLWIILEPISPLTVSDYINKQELKPDEMKFMAFDFLKIVKDLDDIKIPCVVDERTLRIKRDPACPFPRVVLSPLAFILGVLYLSNGDEDLIPNYKESIATIISPLIQLPLSNDFIESFKENKSSTEISQLPFSKECIDFVNGPVCLLSKYTAESILGNGSYGIVMKAHDADGKIVAIKESGKENVSTLQREAIIMRLCNHPNIVKFLSYTVSQDSFAFRLNAPNLKLDFPRAFLVMELCDGGDLDTFLSEYAAQHHDYLPLDLVSNLFKQIAASQHYLHFEKGFIHRDIKLENFLLVKHEPYPIVKIADFGFGRAIADVMATFKGTPLFTSPQIIRKQPYTSKTDLYSIGVCLYRLTTCQYPFSTTKKEFYSQMKERKEVEFPLRFREDTRYTELIDLVKKLMCYDEDKRISWEDFYKHPYMNHI</sequence>
<name>A0A5K1V078_ENTHI</name>
<gene>
    <name evidence="7" type="ORF">CL6EHI_023120</name>
</gene>
<dbReference type="PANTHER" id="PTHR24348">
    <property type="entry name" value="SERINE/THREONINE-PROTEIN KINASE UNC-51-RELATED"/>
    <property type="match status" value="1"/>
</dbReference>
<evidence type="ECO:0000256" key="2">
    <source>
        <dbReference type="ARBA" id="ARBA00022741"/>
    </source>
</evidence>
<dbReference type="GO" id="GO:0005829">
    <property type="term" value="C:cytosol"/>
    <property type="evidence" value="ECO:0007669"/>
    <property type="project" value="TreeGrafter"/>
</dbReference>
<feature type="binding site" evidence="5">
    <location>
        <position position="268"/>
    </location>
    <ligand>
        <name>ATP</name>
        <dbReference type="ChEBI" id="CHEBI:30616"/>
    </ligand>
</feature>
<dbReference type="VEuPathDB" id="AmoebaDB:EHI7A_000510"/>
<dbReference type="VEuPathDB" id="AmoebaDB:KM1_205320"/>
<reference evidence="7 8" key="1">
    <citation type="submission" date="2016-05" db="EMBL/GenBank/DDBJ databases">
        <title>First whole genome sequencing of Entamoeba histolytica HM1:IMSS-clone-6.</title>
        <authorList>
            <person name="Mukherjee Avik.K."/>
            <person name="Izumyama S."/>
            <person name="Nakada-Tsukui K."/>
            <person name="Nozaki T."/>
        </authorList>
    </citation>
    <scope>NUCLEOTIDE SEQUENCE [LARGE SCALE GENOMIC DNA]</scope>
    <source>
        <strain evidence="7 8">HM1:IMSS clone 6</strain>
    </source>
</reference>
<dbReference type="VEuPathDB" id="AmoebaDB:EHI8A_236710"/>
<dbReference type="PROSITE" id="PS00107">
    <property type="entry name" value="PROTEIN_KINASE_ATP"/>
    <property type="match status" value="1"/>
</dbReference>
<evidence type="ECO:0000256" key="3">
    <source>
        <dbReference type="ARBA" id="ARBA00022777"/>
    </source>
</evidence>
<dbReference type="GO" id="GO:0034727">
    <property type="term" value="P:piecemeal microautophagy of the nucleus"/>
    <property type="evidence" value="ECO:0007669"/>
    <property type="project" value="TreeGrafter"/>
</dbReference>